<evidence type="ECO:0000313" key="3">
    <source>
        <dbReference type="EMBL" id="MDA5397372.1"/>
    </source>
</evidence>
<dbReference type="EMBL" id="JAPJZI010000001">
    <property type="protein sequence ID" value="MDA5397372.1"/>
    <property type="molecule type" value="Genomic_DNA"/>
</dbReference>
<evidence type="ECO:0000256" key="1">
    <source>
        <dbReference type="SAM" id="Phobius"/>
    </source>
</evidence>
<keyword evidence="1" id="KW-0472">Membrane</keyword>
<keyword evidence="1" id="KW-0812">Transmembrane</keyword>
<dbReference type="RefSeq" id="WP_267988835.1">
    <property type="nucleotide sequence ID" value="NZ_JAPJZI010000001.1"/>
</dbReference>
<sequence>MNVFSRTAIAITAVLATAVIPATGAMAGTGKPAEYGKHYSYKKAPGYYKKGPRAHYPRGYNKHRPPAVVHKGNSNAAALGLLGFAAGAIVGGAIAGGR</sequence>
<feature type="signal peptide" evidence="2">
    <location>
        <begin position="1"/>
        <end position="27"/>
    </location>
</feature>
<accession>A0A9X3ZFE5</accession>
<evidence type="ECO:0000313" key="4">
    <source>
        <dbReference type="Proteomes" id="UP001151234"/>
    </source>
</evidence>
<keyword evidence="4" id="KW-1185">Reference proteome</keyword>
<comment type="caution">
    <text evidence="3">The sequence shown here is derived from an EMBL/GenBank/DDBJ whole genome shotgun (WGS) entry which is preliminary data.</text>
</comment>
<organism evidence="3 4">
    <name type="scientific">Hoeflea prorocentri</name>
    <dbReference type="NCBI Taxonomy" id="1922333"/>
    <lineage>
        <taxon>Bacteria</taxon>
        <taxon>Pseudomonadati</taxon>
        <taxon>Pseudomonadota</taxon>
        <taxon>Alphaproteobacteria</taxon>
        <taxon>Hyphomicrobiales</taxon>
        <taxon>Rhizobiaceae</taxon>
        <taxon>Hoeflea</taxon>
    </lineage>
</organism>
<gene>
    <name evidence="3" type="ORF">OQ273_02195</name>
</gene>
<keyword evidence="2" id="KW-0732">Signal</keyword>
<evidence type="ECO:0008006" key="5">
    <source>
        <dbReference type="Google" id="ProtNLM"/>
    </source>
</evidence>
<reference evidence="3" key="1">
    <citation type="submission" date="2022-11" db="EMBL/GenBank/DDBJ databases">
        <title>Draft genome sequence of Hoeflea poritis E7-10 and Hoeflea prorocentri PM5-8, separated from scleractinian coral Porites lutea and marine dinoflagellate.</title>
        <authorList>
            <person name="Zhang G."/>
            <person name="Wei Q."/>
            <person name="Cai L."/>
        </authorList>
    </citation>
    <scope>NUCLEOTIDE SEQUENCE</scope>
    <source>
        <strain evidence="3">PM5-8</strain>
    </source>
</reference>
<keyword evidence="1" id="KW-1133">Transmembrane helix</keyword>
<feature type="transmembrane region" description="Helical" evidence="1">
    <location>
        <begin position="76"/>
        <end position="96"/>
    </location>
</feature>
<name>A0A9X3ZFE5_9HYPH</name>
<dbReference type="AlphaFoldDB" id="A0A9X3ZFE5"/>
<feature type="chain" id="PRO_5040794417" description="Transmembrane protein" evidence="2">
    <location>
        <begin position="28"/>
        <end position="98"/>
    </location>
</feature>
<proteinExistence type="predicted"/>
<protein>
    <recommendedName>
        <fullName evidence="5">Transmembrane protein</fullName>
    </recommendedName>
</protein>
<dbReference type="Proteomes" id="UP001151234">
    <property type="component" value="Unassembled WGS sequence"/>
</dbReference>
<evidence type="ECO:0000256" key="2">
    <source>
        <dbReference type="SAM" id="SignalP"/>
    </source>
</evidence>